<evidence type="ECO:0000259" key="11">
    <source>
        <dbReference type="Pfam" id="PF22640"/>
    </source>
</evidence>
<feature type="domain" description="Mannose-6-phosphate isomerase type II C-terminal" evidence="10">
    <location>
        <begin position="356"/>
        <end position="470"/>
    </location>
</feature>
<dbReference type="Gene3D" id="2.60.120.10">
    <property type="entry name" value="Jelly Rolls"/>
    <property type="match status" value="1"/>
</dbReference>
<keyword evidence="13" id="KW-1185">Reference proteome</keyword>
<feature type="domain" description="MannoseP isomerase/GMP-like beta-helix" evidence="11">
    <location>
        <begin position="297"/>
        <end position="352"/>
    </location>
</feature>
<dbReference type="Pfam" id="PF01050">
    <property type="entry name" value="MannoseP_isomer"/>
    <property type="match status" value="1"/>
</dbReference>
<dbReference type="InterPro" id="IPR011051">
    <property type="entry name" value="RmlC_Cupin_sf"/>
</dbReference>
<evidence type="ECO:0000256" key="3">
    <source>
        <dbReference type="ARBA" id="ARBA00022679"/>
    </source>
</evidence>
<dbReference type="InterPro" id="IPR001538">
    <property type="entry name" value="Man6P_isomerase-2_C"/>
</dbReference>
<accession>A0A1N7JBF4</accession>
<dbReference type="InterPro" id="IPR029044">
    <property type="entry name" value="Nucleotide-diphossugar_trans"/>
</dbReference>
<dbReference type="InterPro" id="IPR006375">
    <property type="entry name" value="Man1P_GuaTrfase/Man6P_Isoase"/>
</dbReference>
<gene>
    <name evidence="12" type="ORF">SAMN05421779_10256</name>
</gene>
<proteinExistence type="inferred from homology"/>
<dbReference type="GO" id="GO:0004475">
    <property type="term" value="F:mannose-1-phosphate guanylyltransferase (GTP) activity"/>
    <property type="evidence" value="ECO:0007669"/>
    <property type="project" value="UniProtKB-EC"/>
</dbReference>
<dbReference type="FunFam" id="3.90.550.10:FF:000046">
    <property type="entry name" value="Mannose-1-phosphate guanylyltransferase (GDP)"/>
    <property type="match status" value="1"/>
</dbReference>
<keyword evidence="12" id="KW-0413">Isomerase</keyword>
<evidence type="ECO:0000259" key="10">
    <source>
        <dbReference type="Pfam" id="PF01050"/>
    </source>
</evidence>
<dbReference type="Pfam" id="PF00483">
    <property type="entry name" value="NTP_transferase"/>
    <property type="match status" value="1"/>
</dbReference>
<evidence type="ECO:0000256" key="6">
    <source>
        <dbReference type="ARBA" id="ARBA00023134"/>
    </source>
</evidence>
<evidence type="ECO:0000313" key="12">
    <source>
        <dbReference type="EMBL" id="SIS46597.1"/>
    </source>
</evidence>
<dbReference type="AlphaFoldDB" id="A0A1N7JBF4"/>
<keyword evidence="6" id="KW-0342">GTP-binding</keyword>
<dbReference type="FunFam" id="2.60.120.10:FF:000032">
    <property type="entry name" value="Mannose-1-phosphate guanylyltransferase/mannose-6-phosphate isomerase"/>
    <property type="match status" value="1"/>
</dbReference>
<dbReference type="Gene3D" id="3.90.550.10">
    <property type="entry name" value="Spore Coat Polysaccharide Biosynthesis Protein SpsA, Chain A"/>
    <property type="match status" value="1"/>
</dbReference>
<dbReference type="STRING" id="80876.SAMN05421779_10256"/>
<dbReference type="InterPro" id="IPR054566">
    <property type="entry name" value="ManC/GMP-like_b-helix"/>
</dbReference>
<dbReference type="GO" id="GO:0000271">
    <property type="term" value="P:polysaccharide biosynthetic process"/>
    <property type="evidence" value="ECO:0007669"/>
    <property type="project" value="InterPro"/>
</dbReference>
<dbReference type="InterPro" id="IPR005835">
    <property type="entry name" value="NTP_transferase_dom"/>
</dbReference>
<dbReference type="CDD" id="cd02509">
    <property type="entry name" value="GDP-M1P_Guanylyltransferase"/>
    <property type="match status" value="1"/>
</dbReference>
<dbReference type="InterPro" id="IPR051161">
    <property type="entry name" value="Mannose-6P_isomerase_type2"/>
</dbReference>
<dbReference type="EC" id="2.7.7.13" evidence="2"/>
<dbReference type="Proteomes" id="UP000185678">
    <property type="component" value="Unassembled WGS sequence"/>
</dbReference>
<dbReference type="InterPro" id="IPR049577">
    <property type="entry name" value="GMPP_N"/>
</dbReference>
<dbReference type="SUPFAM" id="SSF53448">
    <property type="entry name" value="Nucleotide-diphospho-sugar transferases"/>
    <property type="match status" value="1"/>
</dbReference>
<feature type="domain" description="Nucleotidyl transferase" evidence="9">
    <location>
        <begin position="8"/>
        <end position="289"/>
    </location>
</feature>
<comment type="similarity">
    <text evidence="1 8">Belongs to the mannose-6-phosphate isomerase type 2 family.</text>
</comment>
<evidence type="ECO:0000256" key="1">
    <source>
        <dbReference type="ARBA" id="ARBA00006115"/>
    </source>
</evidence>
<dbReference type="RefSeq" id="WP_076398988.1">
    <property type="nucleotide sequence ID" value="NZ_FTOA01000002.1"/>
</dbReference>
<reference evidence="12 13" key="1">
    <citation type="submission" date="2017-01" db="EMBL/GenBank/DDBJ databases">
        <authorList>
            <person name="Mah S.A."/>
            <person name="Swanson W.J."/>
            <person name="Moy G.W."/>
            <person name="Vacquier V.D."/>
        </authorList>
    </citation>
    <scope>NUCLEOTIDE SEQUENCE [LARGE SCALE GENOMIC DNA]</scope>
    <source>
        <strain evidence="12 13">DSM 11589</strain>
    </source>
</reference>
<name>A0A1N7JBF4_9PROT</name>
<dbReference type="SUPFAM" id="SSF51182">
    <property type="entry name" value="RmlC-like cupins"/>
    <property type="match status" value="1"/>
</dbReference>
<dbReference type="PANTHER" id="PTHR46390:SF1">
    <property type="entry name" value="MANNOSE-1-PHOSPHATE GUANYLYLTRANSFERASE"/>
    <property type="match status" value="1"/>
</dbReference>
<dbReference type="GO" id="GO:0016853">
    <property type="term" value="F:isomerase activity"/>
    <property type="evidence" value="ECO:0007669"/>
    <property type="project" value="UniProtKB-KW"/>
</dbReference>
<sequence>MTHPHIHPVILSGGVGSRLWPMSRALYPKQLLPLAEQEPMLTATVRRTCGPEFAAPILVCNEAHRFIIAEQLRLQGVKGASIILEPIGRNTAPAVAVAALAVLAKDPDGLMLVMPSDHVIGKLEAFHQAIGLAAQAAAGGKLVTFGITPTAPETGYGYIRAGEASAQWPGVHAVERFVEKPDRKTAEGFLADGGYSWNAGIFLFSAKELLQELTALAPEIVTAVQAAWTGSAEDLDFHRLDKQAFAAAPSLSVDVAVMERTQKAAVVPVDMAWNDVGAWPALWEISEKDPHGNVLLGDVMAVDVKGSYVRSERGPLTAVVGLDDVVVVATDDAILVTSKDRAQGVKAVVEALEAQGRHEHLSHTTVYRPWGSYRTVDLGDRYQVKQIMVHPGHTLSLQYHFHRAEHWIVVEGTARVTCGEKVFLLQENESTYISAGTIHRLENPGCVPLRLIEVQSGSYLGEDDIVRLEDTYGRC</sequence>
<evidence type="ECO:0000259" key="9">
    <source>
        <dbReference type="Pfam" id="PF00483"/>
    </source>
</evidence>
<dbReference type="OrthoDB" id="9806359at2"/>
<dbReference type="CDD" id="cd02213">
    <property type="entry name" value="cupin_PMI_typeII_C"/>
    <property type="match status" value="1"/>
</dbReference>
<dbReference type="Pfam" id="PF22640">
    <property type="entry name" value="ManC_GMP_beta-helix"/>
    <property type="match status" value="1"/>
</dbReference>
<evidence type="ECO:0000256" key="4">
    <source>
        <dbReference type="ARBA" id="ARBA00022695"/>
    </source>
</evidence>
<dbReference type="InterPro" id="IPR014710">
    <property type="entry name" value="RmlC-like_jellyroll"/>
</dbReference>
<comment type="catalytic activity">
    <reaction evidence="7">
        <text>alpha-D-mannose 1-phosphate + GTP + H(+) = GDP-alpha-D-mannose + diphosphate</text>
        <dbReference type="Rhea" id="RHEA:15229"/>
        <dbReference type="ChEBI" id="CHEBI:15378"/>
        <dbReference type="ChEBI" id="CHEBI:33019"/>
        <dbReference type="ChEBI" id="CHEBI:37565"/>
        <dbReference type="ChEBI" id="CHEBI:57527"/>
        <dbReference type="ChEBI" id="CHEBI:58409"/>
        <dbReference type="EC" id="2.7.7.13"/>
    </reaction>
</comment>
<evidence type="ECO:0000256" key="2">
    <source>
        <dbReference type="ARBA" id="ARBA00012387"/>
    </source>
</evidence>
<evidence type="ECO:0000313" key="13">
    <source>
        <dbReference type="Proteomes" id="UP000185678"/>
    </source>
</evidence>
<keyword evidence="4 12" id="KW-0548">Nucleotidyltransferase</keyword>
<evidence type="ECO:0000256" key="7">
    <source>
        <dbReference type="ARBA" id="ARBA00047343"/>
    </source>
</evidence>
<dbReference type="GO" id="GO:0009298">
    <property type="term" value="P:GDP-mannose biosynthetic process"/>
    <property type="evidence" value="ECO:0007669"/>
    <property type="project" value="TreeGrafter"/>
</dbReference>
<dbReference type="GO" id="GO:0005525">
    <property type="term" value="F:GTP binding"/>
    <property type="evidence" value="ECO:0007669"/>
    <property type="project" value="UniProtKB-KW"/>
</dbReference>
<keyword evidence="3 12" id="KW-0808">Transferase</keyword>
<dbReference type="PANTHER" id="PTHR46390">
    <property type="entry name" value="MANNOSE-1-PHOSPHATE GUANYLYLTRANSFERASE"/>
    <property type="match status" value="1"/>
</dbReference>
<organism evidence="12 13">
    <name type="scientific">Insolitispirillum peregrinum</name>
    <dbReference type="NCBI Taxonomy" id="80876"/>
    <lineage>
        <taxon>Bacteria</taxon>
        <taxon>Pseudomonadati</taxon>
        <taxon>Pseudomonadota</taxon>
        <taxon>Alphaproteobacteria</taxon>
        <taxon>Rhodospirillales</taxon>
        <taxon>Novispirillaceae</taxon>
        <taxon>Insolitispirillum</taxon>
    </lineage>
</organism>
<protein>
    <recommendedName>
        <fullName evidence="2">mannose-1-phosphate guanylyltransferase</fullName>
        <ecNumber evidence="2">2.7.7.13</ecNumber>
    </recommendedName>
</protein>
<keyword evidence="5" id="KW-0547">Nucleotide-binding</keyword>
<evidence type="ECO:0000256" key="8">
    <source>
        <dbReference type="RuleBase" id="RU004190"/>
    </source>
</evidence>
<evidence type="ECO:0000256" key="5">
    <source>
        <dbReference type="ARBA" id="ARBA00022741"/>
    </source>
</evidence>
<dbReference type="NCBIfam" id="TIGR01479">
    <property type="entry name" value="GMP_PMI"/>
    <property type="match status" value="1"/>
</dbReference>
<dbReference type="EMBL" id="FTOA01000002">
    <property type="protein sequence ID" value="SIS46597.1"/>
    <property type="molecule type" value="Genomic_DNA"/>
</dbReference>